<accession>A0A1F4U7R5</accession>
<gene>
    <name evidence="1" type="ORF">A2438_01585</name>
</gene>
<reference evidence="1 2" key="1">
    <citation type="journal article" date="2016" name="Nat. Commun.">
        <title>Thousands of microbial genomes shed light on interconnected biogeochemical processes in an aquifer system.</title>
        <authorList>
            <person name="Anantharaman K."/>
            <person name="Brown C.T."/>
            <person name="Hug L.A."/>
            <person name="Sharon I."/>
            <person name="Castelle C.J."/>
            <person name="Probst A.J."/>
            <person name="Thomas B.C."/>
            <person name="Singh A."/>
            <person name="Wilkins M.J."/>
            <person name="Karaoz U."/>
            <person name="Brodie E.L."/>
            <person name="Williams K.H."/>
            <person name="Hubbard S.S."/>
            <person name="Banfield J.F."/>
        </authorList>
    </citation>
    <scope>NUCLEOTIDE SEQUENCE [LARGE SCALE GENOMIC DNA]</scope>
</reference>
<proteinExistence type="predicted"/>
<evidence type="ECO:0000313" key="2">
    <source>
        <dbReference type="Proteomes" id="UP000179242"/>
    </source>
</evidence>
<protein>
    <submittedName>
        <fullName evidence="1">Uncharacterized protein</fullName>
    </submittedName>
</protein>
<comment type="caution">
    <text evidence="1">The sequence shown here is derived from an EMBL/GenBank/DDBJ whole genome shotgun (WGS) entry which is preliminary data.</text>
</comment>
<dbReference type="EMBL" id="MEUJ01000002">
    <property type="protein sequence ID" value="OGC40961.1"/>
    <property type="molecule type" value="Genomic_DNA"/>
</dbReference>
<evidence type="ECO:0000313" key="1">
    <source>
        <dbReference type="EMBL" id="OGC40961.1"/>
    </source>
</evidence>
<organism evidence="1 2">
    <name type="scientific">candidate division WOR-1 bacterium RIFOXYC2_FULL_46_14</name>
    <dbReference type="NCBI Taxonomy" id="1802587"/>
    <lineage>
        <taxon>Bacteria</taxon>
        <taxon>Bacillati</taxon>
        <taxon>Saganbacteria</taxon>
    </lineage>
</organism>
<name>A0A1F4U7R5_UNCSA</name>
<dbReference type="AlphaFoldDB" id="A0A1F4U7R5"/>
<sequence length="80" mass="9092">MRDSAFFFSSIFFLSATKKKMDRGKRSKCFQFLSLNQLGAEPPASYSFFGQILFISRQSLIVALLVMIEENMKLPLNGAM</sequence>
<dbReference type="Proteomes" id="UP000179242">
    <property type="component" value="Unassembled WGS sequence"/>
</dbReference>